<dbReference type="RefSeq" id="WP_196980765.1">
    <property type="nucleotide sequence ID" value="NZ_JACDQU010000012.1"/>
</dbReference>
<feature type="compositionally biased region" description="Basic and acidic residues" evidence="1">
    <location>
        <begin position="93"/>
        <end position="115"/>
    </location>
</feature>
<protein>
    <submittedName>
        <fullName evidence="2">Uncharacterized protein</fullName>
    </submittedName>
</protein>
<proteinExistence type="predicted"/>
<dbReference type="EMBL" id="JANILD010000012">
    <property type="protein sequence ID" value="MCQ9305084.1"/>
    <property type="molecule type" value="Genomic_DNA"/>
</dbReference>
<feature type="region of interest" description="Disordered" evidence="1">
    <location>
        <begin position="89"/>
        <end position="139"/>
    </location>
</feature>
<comment type="caution">
    <text evidence="2">The sequence shown here is derived from an EMBL/GenBank/DDBJ whole genome shotgun (WGS) entry which is preliminary data.</text>
</comment>
<sequence>MANSKKQKQLSISKLKSEKIYTWFNEKGVGSKKYRDIISEKLNKSRVTLFRDRDKLIKIAEEENEFAALAKVFTIYELNEIIEVFNDYQDAPPEEKESKEEKHQRKLESQKEKVNRSLNDMGMKPLKEEEYRINKNDSE</sequence>
<gene>
    <name evidence="2" type="ORF">NQ032_15875</name>
</gene>
<evidence type="ECO:0000313" key="2">
    <source>
        <dbReference type="EMBL" id="MCQ9305084.1"/>
    </source>
</evidence>
<organism evidence="2 3">
    <name type="scientific">Mammaliicoccus sciuri</name>
    <name type="common">Staphylococcus sciuri</name>
    <dbReference type="NCBI Taxonomy" id="1296"/>
    <lineage>
        <taxon>Bacteria</taxon>
        <taxon>Bacillati</taxon>
        <taxon>Bacillota</taxon>
        <taxon>Bacilli</taxon>
        <taxon>Bacillales</taxon>
        <taxon>Staphylococcaceae</taxon>
        <taxon>Mammaliicoccus</taxon>
    </lineage>
</organism>
<feature type="compositionally biased region" description="Basic and acidic residues" evidence="1">
    <location>
        <begin position="125"/>
        <end position="139"/>
    </location>
</feature>
<evidence type="ECO:0000313" key="3">
    <source>
        <dbReference type="Proteomes" id="UP001204068"/>
    </source>
</evidence>
<reference evidence="2" key="1">
    <citation type="submission" date="2022-07" db="EMBL/GenBank/DDBJ databases">
        <title>Bacterial species isolated from the porcine tonsil microbiota.</title>
        <authorList>
            <person name="Oliveira I.M.F."/>
        </authorList>
    </citation>
    <scope>NUCLEOTIDE SEQUENCE</scope>
    <source>
        <strain evidence="2">8QC2O2</strain>
    </source>
</reference>
<dbReference type="Proteomes" id="UP001204068">
    <property type="component" value="Unassembled WGS sequence"/>
</dbReference>
<accession>A0AAW5LRL2</accession>
<evidence type="ECO:0000256" key="1">
    <source>
        <dbReference type="SAM" id="MobiDB-lite"/>
    </source>
</evidence>
<dbReference type="AlphaFoldDB" id="A0AAW5LRL2"/>
<name>A0AAW5LRL2_MAMSC</name>